<dbReference type="FunFam" id="3.40.50.300:FF:000016">
    <property type="entry name" value="Oligopeptide ABC transporter ATP-binding component"/>
    <property type="match status" value="1"/>
</dbReference>
<dbReference type="CDD" id="cd03257">
    <property type="entry name" value="ABC_NikE_OppD_transporters"/>
    <property type="match status" value="1"/>
</dbReference>
<dbReference type="Gene3D" id="3.40.50.300">
    <property type="entry name" value="P-loop containing nucleotide triphosphate hydrolases"/>
    <property type="match status" value="1"/>
</dbReference>
<feature type="domain" description="ABC transporter" evidence="8">
    <location>
        <begin position="23"/>
        <end position="273"/>
    </location>
</feature>
<dbReference type="GO" id="GO:0015833">
    <property type="term" value="P:peptide transport"/>
    <property type="evidence" value="ECO:0007669"/>
    <property type="project" value="InterPro"/>
</dbReference>
<evidence type="ECO:0000256" key="3">
    <source>
        <dbReference type="ARBA" id="ARBA00022448"/>
    </source>
</evidence>
<dbReference type="STRING" id="1707952.A6A03_15210"/>
<evidence type="ECO:0000256" key="1">
    <source>
        <dbReference type="ARBA" id="ARBA00004202"/>
    </source>
</evidence>
<dbReference type="GO" id="GO:0005886">
    <property type="term" value="C:plasma membrane"/>
    <property type="evidence" value="ECO:0007669"/>
    <property type="project" value="UniProtKB-SubCell"/>
</dbReference>
<dbReference type="InterPro" id="IPR027417">
    <property type="entry name" value="P-loop_NTPase"/>
</dbReference>
<dbReference type="GO" id="GO:0016887">
    <property type="term" value="F:ATP hydrolysis activity"/>
    <property type="evidence" value="ECO:0007669"/>
    <property type="project" value="InterPro"/>
</dbReference>
<keyword evidence="10" id="KW-1185">Reference proteome</keyword>
<dbReference type="InterPro" id="IPR013563">
    <property type="entry name" value="Oligopep_ABC_C"/>
</dbReference>
<dbReference type="PANTHER" id="PTHR43297:SF2">
    <property type="entry name" value="DIPEPTIDE TRANSPORT ATP-BINDING PROTEIN DPPD"/>
    <property type="match status" value="1"/>
</dbReference>
<name>A0A178M922_9CHLR</name>
<protein>
    <submittedName>
        <fullName evidence="9">Methionine ABC transporter ATP-binding protein</fullName>
    </submittedName>
</protein>
<dbReference type="InterPro" id="IPR003593">
    <property type="entry name" value="AAA+_ATPase"/>
</dbReference>
<evidence type="ECO:0000313" key="10">
    <source>
        <dbReference type="Proteomes" id="UP000078287"/>
    </source>
</evidence>
<accession>A0A178M922</accession>
<keyword evidence="6 9" id="KW-0067">ATP-binding</keyword>
<dbReference type="Pfam" id="PF08352">
    <property type="entry name" value="oligo_HPY"/>
    <property type="match status" value="1"/>
</dbReference>
<dbReference type="EMBL" id="LWQS01000057">
    <property type="protein sequence ID" value="OAN45252.1"/>
    <property type="molecule type" value="Genomic_DNA"/>
</dbReference>
<keyword evidence="4" id="KW-1003">Cell membrane</keyword>
<dbReference type="NCBIfam" id="TIGR01727">
    <property type="entry name" value="oligo_HPY"/>
    <property type="match status" value="1"/>
</dbReference>
<dbReference type="PANTHER" id="PTHR43297">
    <property type="entry name" value="OLIGOPEPTIDE TRANSPORT ATP-BINDING PROTEIN APPD"/>
    <property type="match status" value="1"/>
</dbReference>
<dbReference type="InterPro" id="IPR003439">
    <property type="entry name" value="ABC_transporter-like_ATP-bd"/>
</dbReference>
<evidence type="ECO:0000256" key="6">
    <source>
        <dbReference type="ARBA" id="ARBA00022840"/>
    </source>
</evidence>
<dbReference type="PROSITE" id="PS00211">
    <property type="entry name" value="ABC_TRANSPORTER_1"/>
    <property type="match status" value="1"/>
</dbReference>
<dbReference type="AlphaFoldDB" id="A0A178M922"/>
<evidence type="ECO:0000313" key="9">
    <source>
        <dbReference type="EMBL" id="OAN45252.1"/>
    </source>
</evidence>
<evidence type="ECO:0000256" key="2">
    <source>
        <dbReference type="ARBA" id="ARBA00005417"/>
    </source>
</evidence>
<keyword evidence="7" id="KW-0472">Membrane</keyword>
<evidence type="ECO:0000256" key="7">
    <source>
        <dbReference type="ARBA" id="ARBA00023136"/>
    </source>
</evidence>
<dbReference type="InterPro" id="IPR050388">
    <property type="entry name" value="ABC_Ni/Peptide_Import"/>
</dbReference>
<dbReference type="GO" id="GO:0005524">
    <property type="term" value="F:ATP binding"/>
    <property type="evidence" value="ECO:0007669"/>
    <property type="project" value="UniProtKB-KW"/>
</dbReference>
<dbReference type="PROSITE" id="PS50893">
    <property type="entry name" value="ABC_TRANSPORTER_2"/>
    <property type="match status" value="1"/>
</dbReference>
<evidence type="ECO:0000259" key="8">
    <source>
        <dbReference type="PROSITE" id="PS50893"/>
    </source>
</evidence>
<evidence type="ECO:0000256" key="4">
    <source>
        <dbReference type="ARBA" id="ARBA00022475"/>
    </source>
</evidence>
<dbReference type="InterPro" id="IPR017871">
    <property type="entry name" value="ABC_transporter-like_CS"/>
</dbReference>
<keyword evidence="3" id="KW-0813">Transport</keyword>
<dbReference type="Pfam" id="PF00005">
    <property type="entry name" value="ABC_tran"/>
    <property type="match status" value="1"/>
</dbReference>
<comment type="caution">
    <text evidence="9">The sequence shown here is derived from an EMBL/GenBank/DDBJ whole genome shotgun (WGS) entry which is preliminary data.</text>
</comment>
<dbReference type="SMART" id="SM00382">
    <property type="entry name" value="AAA"/>
    <property type="match status" value="1"/>
</dbReference>
<evidence type="ECO:0000256" key="5">
    <source>
        <dbReference type="ARBA" id="ARBA00022741"/>
    </source>
</evidence>
<dbReference type="SUPFAM" id="SSF52540">
    <property type="entry name" value="P-loop containing nucleoside triphosphate hydrolases"/>
    <property type="match status" value="1"/>
</dbReference>
<dbReference type="Proteomes" id="UP000078287">
    <property type="component" value="Unassembled WGS sequence"/>
</dbReference>
<reference evidence="9 10" key="1">
    <citation type="submission" date="2016-04" db="EMBL/GenBank/DDBJ databases">
        <title>Chloroflexus islandicus sp. nov., a thermophilic filamentous anoxygenic phototrophic bacterium from geyser Strokkur (Iceland).</title>
        <authorList>
            <person name="Gaisin V.A."/>
            <person name="Kalashnikov A.M."/>
            <person name="Sukhacheva M.V."/>
            <person name="Grouzdev D.S."/>
            <person name="Ivanov T.M."/>
            <person name="Kuznetsov B."/>
            <person name="Gorlenko V.M."/>
        </authorList>
    </citation>
    <scope>NUCLEOTIDE SEQUENCE [LARGE SCALE GENOMIC DNA]</scope>
    <source>
        <strain evidence="10">isl-2</strain>
    </source>
</reference>
<comment type="similarity">
    <text evidence="2">Belongs to the ABC transporter superfamily.</text>
</comment>
<sequence length="338" mass="37547">MATESRVVAGAARPTGRRGAELLRVEGLKTYFFTEEGVVQAVDGVDFILRRGETLGIVGESGSGKSVTSLSIMRLVSPPGRIVEGKIIFDGINLLDLDPEEMRKIRGDRIAMIFQQPTTALNPVFRVGDQIIETLEIHQGLKGEEAQKRCIELLSMVGLPDPQRRMRQYPHELSGGQCQRVMIAMALACNPELLIADEPTTALDVTIQAQILDLMRELREKIETAIMLITHDMGVIAEMADSVVVMYAGQVVEYADVQSLFTDPKHPYTRGLLNSMPVLGDEREELEVIPGTVPSLINPPKGCRFASRCSKRFEKCDQPPPMIELGANRRVRCWLYED</sequence>
<keyword evidence="5" id="KW-0547">Nucleotide-binding</keyword>
<dbReference type="OrthoDB" id="9802264at2"/>
<proteinExistence type="inferred from homology"/>
<gene>
    <name evidence="9" type="ORF">A6A03_15210</name>
</gene>
<dbReference type="RefSeq" id="WP_066787909.1">
    <property type="nucleotide sequence ID" value="NZ_LWQS01000057.1"/>
</dbReference>
<comment type="subcellular location">
    <subcellularLocation>
        <location evidence="1">Cell membrane</location>
        <topology evidence="1">Peripheral membrane protein</topology>
    </subcellularLocation>
</comment>
<organism evidence="9 10">
    <name type="scientific">Chloroflexus islandicus</name>
    <dbReference type="NCBI Taxonomy" id="1707952"/>
    <lineage>
        <taxon>Bacteria</taxon>
        <taxon>Bacillati</taxon>
        <taxon>Chloroflexota</taxon>
        <taxon>Chloroflexia</taxon>
        <taxon>Chloroflexales</taxon>
        <taxon>Chloroflexineae</taxon>
        <taxon>Chloroflexaceae</taxon>
        <taxon>Chloroflexus</taxon>
    </lineage>
</organism>